<gene>
    <name evidence="7" type="ORF">H2200_002496</name>
</gene>
<dbReference type="Pfam" id="PF06609">
    <property type="entry name" value="TRI12"/>
    <property type="match status" value="1"/>
</dbReference>
<keyword evidence="3 6" id="KW-0812">Transmembrane</keyword>
<feature type="transmembrane region" description="Helical" evidence="6">
    <location>
        <begin position="280"/>
        <end position="300"/>
    </location>
</feature>
<dbReference type="Proteomes" id="UP001172673">
    <property type="component" value="Unassembled WGS sequence"/>
</dbReference>
<feature type="transmembrane region" description="Helical" evidence="6">
    <location>
        <begin position="415"/>
        <end position="437"/>
    </location>
</feature>
<dbReference type="GO" id="GO:0022857">
    <property type="term" value="F:transmembrane transporter activity"/>
    <property type="evidence" value="ECO:0007669"/>
    <property type="project" value="InterPro"/>
</dbReference>
<dbReference type="CDD" id="cd06179">
    <property type="entry name" value="MFS_TRI12_like"/>
    <property type="match status" value="1"/>
</dbReference>
<comment type="subcellular location">
    <subcellularLocation>
        <location evidence="1">Membrane</location>
        <topology evidence="1">Multi-pass membrane protein</topology>
    </subcellularLocation>
</comment>
<dbReference type="EMBL" id="JAPDRK010000003">
    <property type="protein sequence ID" value="KAJ9614360.1"/>
    <property type="molecule type" value="Genomic_DNA"/>
</dbReference>
<dbReference type="PANTHER" id="PTHR23501:SF195">
    <property type="entry name" value="PEP5"/>
    <property type="match status" value="1"/>
</dbReference>
<feature type="transmembrane region" description="Helical" evidence="6">
    <location>
        <begin position="42"/>
        <end position="61"/>
    </location>
</feature>
<keyword evidence="5 6" id="KW-0472">Membrane</keyword>
<organism evidence="7 8">
    <name type="scientific">Cladophialophora chaetospira</name>
    <dbReference type="NCBI Taxonomy" id="386627"/>
    <lineage>
        <taxon>Eukaryota</taxon>
        <taxon>Fungi</taxon>
        <taxon>Dikarya</taxon>
        <taxon>Ascomycota</taxon>
        <taxon>Pezizomycotina</taxon>
        <taxon>Eurotiomycetes</taxon>
        <taxon>Chaetothyriomycetidae</taxon>
        <taxon>Chaetothyriales</taxon>
        <taxon>Herpotrichiellaceae</taxon>
        <taxon>Cladophialophora</taxon>
    </lineage>
</organism>
<protein>
    <recommendedName>
        <fullName evidence="9">Major facilitator superfamily (MFS) profile domain-containing protein</fullName>
    </recommendedName>
</protein>
<evidence type="ECO:0000256" key="6">
    <source>
        <dbReference type="SAM" id="Phobius"/>
    </source>
</evidence>
<keyword evidence="2" id="KW-0813">Transport</keyword>
<evidence type="ECO:0000313" key="8">
    <source>
        <dbReference type="Proteomes" id="UP001172673"/>
    </source>
</evidence>
<evidence type="ECO:0000256" key="5">
    <source>
        <dbReference type="ARBA" id="ARBA00023136"/>
    </source>
</evidence>
<dbReference type="InterPro" id="IPR036259">
    <property type="entry name" value="MFS_trans_sf"/>
</dbReference>
<sequence>MAVGEDNKPIDSEQQLEHVDVVQGALAYDDAEHEPELHIRTWVALVAMCLFNYVVVFALLSPPAVISYIGTTLGATRVQTWVLNAFTLPQAVLAPLFSSISDVFQVRKEVIVCTIAISFIGSAIAPGSQSIYRLIVAQILISFGFSSSPLGYAIPSEILPRKWRPMGQVTINIFASLGSSTGPLIIGALTKANPENGWRKFWYTERIKWIQMGLWGASGLGVFFGYRPPKRHTRLDHLGFWQKLGHLDFPGFGLFAAGLSLFLVGLNLGGGQYAWTNARVLSTLVSGLGILIVLGVYEWKGTSTGFLHHDLFRGGEGMGRTFAICLWLIFAEGILLFPYVVFFPIMNLVLFEQDPFLIVARGQPFWVGCLMSTPVWGLISTRLRRIKQPLAVGFIICTGGIVGLATIQPDDDTKSLIFAGLAGIGFGALIILIVTAVQLSTPHHLIATATAVTVSSRAVAASVFTAIYVAAFSDRLKVKLPSYIASAALKAGLPKASLEEFAADLVGNNPAGLANIKGVTPVIISAGVAALKQAYADSIRVVYIIAAPFGVAAALSCWFLADMRKTMNYKVDAPMENLTVKVPHKERSNQGSV</sequence>
<feature type="transmembrane region" description="Helical" evidence="6">
    <location>
        <begin position="209"/>
        <end position="226"/>
    </location>
</feature>
<feature type="transmembrane region" description="Helical" evidence="6">
    <location>
        <begin position="321"/>
        <end position="345"/>
    </location>
</feature>
<evidence type="ECO:0000256" key="3">
    <source>
        <dbReference type="ARBA" id="ARBA00022692"/>
    </source>
</evidence>
<dbReference type="GO" id="GO:0005886">
    <property type="term" value="C:plasma membrane"/>
    <property type="evidence" value="ECO:0007669"/>
    <property type="project" value="TreeGrafter"/>
</dbReference>
<evidence type="ECO:0000256" key="4">
    <source>
        <dbReference type="ARBA" id="ARBA00022989"/>
    </source>
</evidence>
<dbReference type="InterPro" id="IPR053791">
    <property type="entry name" value="MFS_Tri12-like"/>
</dbReference>
<feature type="transmembrane region" description="Helical" evidence="6">
    <location>
        <begin position="541"/>
        <end position="561"/>
    </location>
</feature>
<dbReference type="PANTHER" id="PTHR23501">
    <property type="entry name" value="MAJOR FACILITATOR SUPERFAMILY"/>
    <property type="match status" value="1"/>
</dbReference>
<feature type="transmembrane region" description="Helical" evidence="6">
    <location>
        <begin position="390"/>
        <end position="409"/>
    </location>
</feature>
<accession>A0AA39CNM0</accession>
<evidence type="ECO:0008006" key="9">
    <source>
        <dbReference type="Google" id="ProtNLM"/>
    </source>
</evidence>
<keyword evidence="8" id="KW-1185">Reference proteome</keyword>
<dbReference type="Gene3D" id="1.20.1250.20">
    <property type="entry name" value="MFS general substrate transporter like domains"/>
    <property type="match status" value="1"/>
</dbReference>
<dbReference type="SUPFAM" id="SSF103473">
    <property type="entry name" value="MFS general substrate transporter"/>
    <property type="match status" value="1"/>
</dbReference>
<feature type="transmembrane region" description="Helical" evidence="6">
    <location>
        <begin position="110"/>
        <end position="128"/>
    </location>
</feature>
<evidence type="ECO:0000313" key="7">
    <source>
        <dbReference type="EMBL" id="KAJ9614360.1"/>
    </source>
</evidence>
<proteinExistence type="predicted"/>
<name>A0AA39CNM0_9EURO</name>
<feature type="transmembrane region" description="Helical" evidence="6">
    <location>
        <begin position="134"/>
        <end position="154"/>
    </location>
</feature>
<comment type="caution">
    <text evidence="7">The sequence shown here is derived from an EMBL/GenBank/DDBJ whole genome shotgun (WGS) entry which is preliminary data.</text>
</comment>
<evidence type="ECO:0000256" key="2">
    <source>
        <dbReference type="ARBA" id="ARBA00022448"/>
    </source>
</evidence>
<dbReference type="AlphaFoldDB" id="A0AA39CNM0"/>
<dbReference type="InterPro" id="IPR010573">
    <property type="entry name" value="MFS_Str1/Tri12-like"/>
</dbReference>
<reference evidence="7" key="1">
    <citation type="submission" date="2022-10" db="EMBL/GenBank/DDBJ databases">
        <title>Culturing micro-colonial fungi from biological soil crusts in the Mojave desert and describing Neophaeococcomyces mojavensis, and introducing the new genera and species Taxawa tesnikishii.</title>
        <authorList>
            <person name="Kurbessoian T."/>
            <person name="Stajich J.E."/>
        </authorList>
    </citation>
    <scope>NUCLEOTIDE SEQUENCE</scope>
    <source>
        <strain evidence="7">TK_41</strain>
    </source>
</reference>
<keyword evidence="4 6" id="KW-1133">Transmembrane helix</keyword>
<evidence type="ECO:0000256" key="1">
    <source>
        <dbReference type="ARBA" id="ARBA00004141"/>
    </source>
</evidence>
<feature type="transmembrane region" description="Helical" evidence="6">
    <location>
        <begin position="81"/>
        <end position="98"/>
    </location>
</feature>
<feature type="transmembrane region" description="Helical" evidence="6">
    <location>
        <begin position="449"/>
        <end position="471"/>
    </location>
</feature>
<feature type="transmembrane region" description="Helical" evidence="6">
    <location>
        <begin position="247"/>
        <end position="268"/>
    </location>
</feature>
<feature type="transmembrane region" description="Helical" evidence="6">
    <location>
        <begin position="166"/>
        <end position="189"/>
    </location>
</feature>